<reference evidence="2 3" key="1">
    <citation type="journal article" date="2022" name="ISME Commun">
        <title>Vulcanimicrobium alpinus gen. nov. sp. nov., the first cultivated representative of the candidate phylum 'Eremiobacterota', is a metabolically versatile aerobic anoxygenic phototroph.</title>
        <authorList>
            <person name="Yabe S."/>
            <person name="Muto K."/>
            <person name="Abe K."/>
            <person name="Yokota A."/>
            <person name="Staudigel H."/>
            <person name="Tebo B.M."/>
        </authorList>
    </citation>
    <scope>NUCLEOTIDE SEQUENCE [LARGE SCALE GENOMIC DNA]</scope>
    <source>
        <strain evidence="2 3">WC8-2</strain>
    </source>
</reference>
<dbReference type="Pfam" id="PF01370">
    <property type="entry name" value="Epimerase"/>
    <property type="match status" value="1"/>
</dbReference>
<dbReference type="EMBL" id="AP025523">
    <property type="protein sequence ID" value="BDE07277.1"/>
    <property type="molecule type" value="Genomic_DNA"/>
</dbReference>
<dbReference type="AlphaFoldDB" id="A0AAN1XXM6"/>
<dbReference type="KEGG" id="vab:WPS_25530"/>
<evidence type="ECO:0000259" key="1">
    <source>
        <dbReference type="Pfam" id="PF01370"/>
    </source>
</evidence>
<dbReference type="SUPFAM" id="SSF51735">
    <property type="entry name" value="NAD(P)-binding Rossmann-fold domains"/>
    <property type="match status" value="1"/>
</dbReference>
<keyword evidence="3" id="KW-1185">Reference proteome</keyword>
<dbReference type="Proteomes" id="UP001317532">
    <property type="component" value="Chromosome"/>
</dbReference>
<feature type="domain" description="NAD-dependent epimerase/dehydratase" evidence="1">
    <location>
        <begin position="3"/>
        <end position="235"/>
    </location>
</feature>
<organism evidence="2 3">
    <name type="scientific">Vulcanimicrobium alpinum</name>
    <dbReference type="NCBI Taxonomy" id="3016050"/>
    <lineage>
        <taxon>Bacteria</taxon>
        <taxon>Bacillati</taxon>
        <taxon>Vulcanimicrobiota</taxon>
        <taxon>Vulcanimicrobiia</taxon>
        <taxon>Vulcanimicrobiales</taxon>
        <taxon>Vulcanimicrobiaceae</taxon>
        <taxon>Vulcanimicrobium</taxon>
    </lineage>
</organism>
<dbReference type="InterPro" id="IPR050177">
    <property type="entry name" value="Lipid_A_modif_metabolic_enz"/>
</dbReference>
<accession>A0AAN1XXM6</accession>
<dbReference type="RefSeq" id="WP_317994881.1">
    <property type="nucleotide sequence ID" value="NZ_AP025523.1"/>
</dbReference>
<gene>
    <name evidence="2" type="ORF">WPS_25530</name>
</gene>
<sequence length="351" mass="38306">MRVLVTGHLGYIGTVLTPLLVARGHDVTGCDTDIFSRCDFGAVNHTVPNLALDVRDVQPPDLHGFDAIIHLAGLSNDPLGDLDPELTIAINGRTSFDLARKAQLAGVPRFVYSSSCSNYGAGGQELLDEHSELRPVTPYGRSKVLAEGWIAELAGDGFSPVFLRNATVYGLSPRLRFDLVVNNLAAHAFADGRVFLKSDGTAWRPLVHVEDVSRAFIAAIEAPREKVHNEVFNVGRTEENYRVREVAQIVGEEVPGATVTFAQGADSDTRNYRVDCSKFAATFPDVRLTWDVRAGVGQLLDAYAQNHVSSADFEGERYQRIAHVRMLMERGVLDSELRVSAAHPSVEKAIA</sequence>
<dbReference type="InterPro" id="IPR001509">
    <property type="entry name" value="Epimerase_deHydtase"/>
</dbReference>
<protein>
    <submittedName>
        <fullName evidence="2">UDP-glucose 4-epimerase</fullName>
    </submittedName>
</protein>
<dbReference type="Gene3D" id="3.40.50.720">
    <property type="entry name" value="NAD(P)-binding Rossmann-like Domain"/>
    <property type="match status" value="1"/>
</dbReference>
<evidence type="ECO:0000313" key="2">
    <source>
        <dbReference type="EMBL" id="BDE07277.1"/>
    </source>
</evidence>
<dbReference type="PANTHER" id="PTHR43245">
    <property type="entry name" value="BIFUNCTIONAL POLYMYXIN RESISTANCE PROTEIN ARNA"/>
    <property type="match status" value="1"/>
</dbReference>
<evidence type="ECO:0000313" key="3">
    <source>
        <dbReference type="Proteomes" id="UP001317532"/>
    </source>
</evidence>
<name>A0AAN1XXM6_UNVUL</name>
<proteinExistence type="predicted"/>
<dbReference type="PANTHER" id="PTHR43245:SF23">
    <property type="entry name" value="NAD(P)-BINDING DOMAIN-CONTAINING PROTEIN"/>
    <property type="match status" value="1"/>
</dbReference>
<dbReference type="CDD" id="cd08946">
    <property type="entry name" value="SDR_e"/>
    <property type="match status" value="1"/>
</dbReference>
<dbReference type="InterPro" id="IPR036291">
    <property type="entry name" value="NAD(P)-bd_dom_sf"/>
</dbReference>